<gene>
    <name evidence="1" type="ORF">GALL_484720</name>
</gene>
<accession>A0A1J5PGL3</accession>
<evidence type="ECO:0000313" key="1">
    <source>
        <dbReference type="EMBL" id="OIQ69920.1"/>
    </source>
</evidence>
<name>A0A1J5PGL3_9ZZZZ</name>
<reference evidence="1" key="1">
    <citation type="submission" date="2016-10" db="EMBL/GenBank/DDBJ databases">
        <title>Sequence of Gallionella enrichment culture.</title>
        <authorList>
            <person name="Poehlein A."/>
            <person name="Muehling M."/>
            <person name="Daniel R."/>
        </authorList>
    </citation>
    <scope>NUCLEOTIDE SEQUENCE</scope>
</reference>
<protein>
    <recommendedName>
        <fullName evidence="2">NAD-specific glutamate dehydrogenase</fullName>
    </recommendedName>
</protein>
<evidence type="ECO:0008006" key="2">
    <source>
        <dbReference type="Google" id="ProtNLM"/>
    </source>
</evidence>
<dbReference type="EMBL" id="MLJW01004463">
    <property type="protein sequence ID" value="OIQ69920.1"/>
    <property type="molecule type" value="Genomic_DNA"/>
</dbReference>
<dbReference type="AlphaFoldDB" id="A0A1J5PGL3"/>
<sequence length="243" mass="26251">MAQDGGDRQGGAGVSDPYAIDDLEGFDALGQCVADEDGYLGLGGALVVAQLGEPAVAPVLGALEFPQHRAAGLTALANDPVQHVAAKFTLGHGFDGVEGELGAQQVFQFQFLHFALQLLRALLGLLFEFLDLLLHGGDGLVLLHHFEFQSFLRFAFGLAADFGQAVLHALFDGQFEFAPGVVEFALFLDQFGLRLLGFGQLFVARLEHFLKFGEFARLAFEFRCRGLLRFLRFFGDDAGALGL</sequence>
<organism evidence="1">
    <name type="scientific">mine drainage metagenome</name>
    <dbReference type="NCBI Taxonomy" id="410659"/>
    <lineage>
        <taxon>unclassified sequences</taxon>
        <taxon>metagenomes</taxon>
        <taxon>ecological metagenomes</taxon>
    </lineage>
</organism>
<proteinExistence type="predicted"/>
<comment type="caution">
    <text evidence="1">The sequence shown here is derived from an EMBL/GenBank/DDBJ whole genome shotgun (WGS) entry which is preliminary data.</text>
</comment>